<gene>
    <name evidence="1" type="ORF">H9895_07230</name>
</gene>
<reference evidence="1" key="1">
    <citation type="journal article" date="2021" name="PeerJ">
        <title>Extensive microbial diversity within the chicken gut microbiome revealed by metagenomics and culture.</title>
        <authorList>
            <person name="Gilroy R."/>
            <person name="Ravi A."/>
            <person name="Getino M."/>
            <person name="Pursley I."/>
            <person name="Horton D.L."/>
            <person name="Alikhan N.F."/>
            <person name="Baker D."/>
            <person name="Gharbi K."/>
            <person name="Hall N."/>
            <person name="Watson M."/>
            <person name="Adriaenssens E.M."/>
            <person name="Foster-Nyarko E."/>
            <person name="Jarju S."/>
            <person name="Secka A."/>
            <person name="Antonio M."/>
            <person name="Oren A."/>
            <person name="Chaudhuri R.R."/>
            <person name="La Ragione R."/>
            <person name="Hildebrand F."/>
            <person name="Pallen M.J."/>
        </authorList>
    </citation>
    <scope>NUCLEOTIDE SEQUENCE</scope>
    <source>
        <strain evidence="1">CHK169-2315</strain>
    </source>
</reference>
<dbReference type="EMBL" id="DXHX01000115">
    <property type="protein sequence ID" value="HIV74850.1"/>
    <property type="molecule type" value="Genomic_DNA"/>
</dbReference>
<comment type="caution">
    <text evidence="1">The sequence shown here is derived from an EMBL/GenBank/DDBJ whole genome shotgun (WGS) entry which is preliminary data.</text>
</comment>
<reference evidence="1" key="2">
    <citation type="submission" date="2021-04" db="EMBL/GenBank/DDBJ databases">
        <authorList>
            <person name="Gilroy R."/>
        </authorList>
    </citation>
    <scope>NUCLEOTIDE SEQUENCE</scope>
    <source>
        <strain evidence="1">CHK169-2315</strain>
    </source>
</reference>
<protein>
    <submittedName>
        <fullName evidence="1">NERD domain-containing protein</fullName>
    </submittedName>
</protein>
<organism evidence="1 2">
    <name type="scientific">Candidatus Pseudogracilibacillus intestinigallinarum</name>
    <dbReference type="NCBI Taxonomy" id="2838742"/>
    <lineage>
        <taxon>Bacteria</taxon>
        <taxon>Bacillati</taxon>
        <taxon>Bacillota</taxon>
        <taxon>Bacilli</taxon>
        <taxon>Bacillales</taxon>
        <taxon>Bacillaceae</taxon>
        <taxon>Pseudogracilibacillus</taxon>
    </lineage>
</organism>
<dbReference type="Proteomes" id="UP000823937">
    <property type="component" value="Unassembled WGS sequence"/>
</dbReference>
<evidence type="ECO:0000313" key="1">
    <source>
        <dbReference type="EMBL" id="HIV74850.1"/>
    </source>
</evidence>
<name>A0A9D1PLY3_9BACI</name>
<sequence>MAQLVKLLDYITRYETKAFHYPTQFIRLKQEHWEQLMRQWEEENDLELLEQIPNDEKKIESETKEEKKKFLWKFFKKKESPILEERFIRTLPTTKKQLITYFLNQLMPFQLKWATSTITHTSFTDKNYMYEEKLKTLLQRLPDIYLIMYYPIFHVKNAPFESEIIIISPIGIEILTIVDAPHNARIVMTGERVWDVETEVKTTKLIDPTIALKRTEHVVRSILNKYGVDIPIQKTIMAESNYFLYDTAPYQTKLVGKNEYEDWMDEKKALHSPLKNVQLKAMEALLRHCQTTAVRRPEWEKDDDEFKTVADYEA</sequence>
<accession>A0A9D1PLY3</accession>
<proteinExistence type="predicted"/>
<dbReference type="AlphaFoldDB" id="A0A9D1PLY3"/>
<evidence type="ECO:0000313" key="2">
    <source>
        <dbReference type="Proteomes" id="UP000823937"/>
    </source>
</evidence>